<dbReference type="STRING" id="1470434.AZF00_06790"/>
<dbReference type="PROSITE" id="PS01124">
    <property type="entry name" value="HTH_ARAC_FAMILY_2"/>
    <property type="match status" value="1"/>
</dbReference>
<dbReference type="PANTHER" id="PTHR43130:SF11">
    <property type="entry name" value="TRANSCRIPTIONAL REGULATORY PROTEIN"/>
    <property type="match status" value="1"/>
</dbReference>
<dbReference type="Proteomes" id="UP000074119">
    <property type="component" value="Chromosome"/>
</dbReference>
<dbReference type="PANTHER" id="PTHR43130">
    <property type="entry name" value="ARAC-FAMILY TRANSCRIPTIONAL REGULATOR"/>
    <property type="match status" value="1"/>
</dbReference>
<dbReference type="GO" id="GO:0003700">
    <property type="term" value="F:DNA-binding transcription factor activity"/>
    <property type="evidence" value="ECO:0007669"/>
    <property type="project" value="InterPro"/>
</dbReference>
<keyword evidence="3" id="KW-0804">Transcription</keyword>
<dbReference type="SMART" id="SM00342">
    <property type="entry name" value="HTH_ARAC"/>
    <property type="match status" value="1"/>
</dbReference>
<evidence type="ECO:0000313" key="5">
    <source>
        <dbReference type="EMBL" id="AMO68029.1"/>
    </source>
</evidence>
<dbReference type="PRINTS" id="PR00032">
    <property type="entry name" value="HTHARAC"/>
</dbReference>
<keyword evidence="1" id="KW-0805">Transcription regulation</keyword>
<name>A0A127M456_9GAMM</name>
<dbReference type="Gene3D" id="3.40.50.880">
    <property type="match status" value="1"/>
</dbReference>
<organism evidence="5 6">
    <name type="scientific">Zhongshania aliphaticivorans</name>
    <dbReference type="NCBI Taxonomy" id="1470434"/>
    <lineage>
        <taxon>Bacteria</taxon>
        <taxon>Pseudomonadati</taxon>
        <taxon>Pseudomonadota</taxon>
        <taxon>Gammaproteobacteria</taxon>
        <taxon>Cellvibrionales</taxon>
        <taxon>Spongiibacteraceae</taxon>
        <taxon>Zhongshania</taxon>
    </lineage>
</organism>
<dbReference type="InterPro" id="IPR009057">
    <property type="entry name" value="Homeodomain-like_sf"/>
</dbReference>
<dbReference type="SUPFAM" id="SSF52317">
    <property type="entry name" value="Class I glutamine amidotransferase-like"/>
    <property type="match status" value="1"/>
</dbReference>
<dbReference type="InterPro" id="IPR052158">
    <property type="entry name" value="INH-QAR"/>
</dbReference>
<dbReference type="EMBL" id="CP014544">
    <property type="protein sequence ID" value="AMO68029.1"/>
    <property type="molecule type" value="Genomic_DNA"/>
</dbReference>
<dbReference type="Pfam" id="PF01965">
    <property type="entry name" value="DJ-1_PfpI"/>
    <property type="match status" value="1"/>
</dbReference>
<feature type="domain" description="HTH araC/xylS-type" evidence="4">
    <location>
        <begin position="220"/>
        <end position="318"/>
    </location>
</feature>
<dbReference type="InterPro" id="IPR018060">
    <property type="entry name" value="HTH_AraC"/>
</dbReference>
<dbReference type="Gene3D" id="1.10.10.60">
    <property type="entry name" value="Homeodomain-like"/>
    <property type="match status" value="2"/>
</dbReference>
<dbReference type="InterPro" id="IPR029062">
    <property type="entry name" value="Class_I_gatase-like"/>
</dbReference>
<protein>
    <recommendedName>
        <fullName evidence="4">HTH araC/xylS-type domain-containing protein</fullName>
    </recommendedName>
</protein>
<evidence type="ECO:0000259" key="4">
    <source>
        <dbReference type="PROSITE" id="PS01124"/>
    </source>
</evidence>
<evidence type="ECO:0000256" key="3">
    <source>
        <dbReference type="ARBA" id="ARBA00023163"/>
    </source>
</evidence>
<dbReference type="GO" id="GO:0043565">
    <property type="term" value="F:sequence-specific DNA binding"/>
    <property type="evidence" value="ECO:0007669"/>
    <property type="project" value="InterPro"/>
</dbReference>
<dbReference type="CDD" id="cd03138">
    <property type="entry name" value="GATase1_AraC_2"/>
    <property type="match status" value="1"/>
</dbReference>
<evidence type="ECO:0000256" key="1">
    <source>
        <dbReference type="ARBA" id="ARBA00023015"/>
    </source>
</evidence>
<reference evidence="5 6" key="1">
    <citation type="submission" date="2015-12" db="EMBL/GenBank/DDBJ databases">
        <authorList>
            <person name="Shamseldin A."/>
            <person name="Moawad H."/>
            <person name="Abd El-Rahim W.M."/>
            <person name="Sadowsky M.J."/>
        </authorList>
    </citation>
    <scope>NUCLEOTIDE SEQUENCE [LARGE SCALE GENOMIC DNA]</scope>
    <source>
        <strain evidence="5 6">SM2</strain>
    </source>
</reference>
<dbReference type="InterPro" id="IPR002818">
    <property type="entry name" value="DJ-1/PfpI"/>
</dbReference>
<dbReference type="AlphaFoldDB" id="A0A127M456"/>
<gene>
    <name evidence="5" type="ORF">AZF00_06790</name>
</gene>
<dbReference type="RefSeq" id="WP_008247235.1">
    <property type="nucleotide sequence ID" value="NZ_CP014544.1"/>
</dbReference>
<dbReference type="InterPro" id="IPR020449">
    <property type="entry name" value="Tscrpt_reg_AraC-type_HTH"/>
</dbReference>
<sequence length="330" mass="37956">MKRVALFAFHDALATSISLPMELLTAANSVSKLKDRAPLLEIEIIGLDPAPIHVSGGMQITPNTTLCVDENYDLIIIPSRWRHPHRGAPTRPEIQDWLKRQERRGADICAVGNASYFLAEAGLLNKRVATTHWHYFDDFANRYPQVILHRDYLITQADNLFCTGSVNSAADLVIHLIDRYWGASIARRVAQQFSPESRRPFSRNSYRVDRNDLHRDETIALAQNWLARHLNEAFNIKDLAHLSGLSERSFHRRFRQVTGLPPLQYMQKMRLELAQDLLQNSNLSIEEIGQQCGYNDSSYFCRLFKQHNTSSPGEYRRAVRRKLFEVNKSD</sequence>
<proteinExistence type="predicted"/>
<keyword evidence="2" id="KW-0238">DNA-binding</keyword>
<dbReference type="SUPFAM" id="SSF46689">
    <property type="entry name" value="Homeodomain-like"/>
    <property type="match status" value="2"/>
</dbReference>
<evidence type="ECO:0000313" key="6">
    <source>
        <dbReference type="Proteomes" id="UP000074119"/>
    </source>
</evidence>
<evidence type="ECO:0000256" key="2">
    <source>
        <dbReference type="ARBA" id="ARBA00023125"/>
    </source>
</evidence>
<accession>A0A127M456</accession>
<dbReference type="Pfam" id="PF12833">
    <property type="entry name" value="HTH_18"/>
    <property type="match status" value="1"/>
</dbReference>
<dbReference type="KEGG" id="zal:AZF00_06790"/>